<evidence type="ECO:0000313" key="1">
    <source>
        <dbReference type="EMBL" id="CAB4253300.1"/>
    </source>
</evidence>
<gene>
    <name evidence="1" type="ORF">KABA2_02S16280</name>
</gene>
<dbReference type="GeneID" id="64856457"/>
<comment type="caution">
    <text evidence="1">The sequence shown here is derived from an EMBL/GenBank/DDBJ whole genome shotgun (WGS) entry which is preliminary data.</text>
</comment>
<reference evidence="1 2" key="1">
    <citation type="submission" date="2020-05" db="EMBL/GenBank/DDBJ databases">
        <authorList>
            <person name="Casaregola S."/>
            <person name="Devillers H."/>
            <person name="Grondin C."/>
        </authorList>
    </citation>
    <scope>NUCLEOTIDE SEQUENCE [LARGE SCALE GENOMIC DNA]</scope>
    <source>
        <strain evidence="1 2">CLIB 1767</strain>
    </source>
</reference>
<sequence length="127" mass="14463">MTKSDISTTTDKYEAYFIPANVNKSFKTREFENNFSHDENITFADQQLTANYVTGKKLLSQSLIPPNSKLTACVTQQQNSETASNSIKPIKMISKLHLAEREGNEFVLIDEINKFKEFLDINSIIHT</sequence>
<proteinExistence type="predicted"/>
<organism evidence="1 2">
    <name type="scientific">Maudiozyma barnettii</name>
    <dbReference type="NCBI Taxonomy" id="61262"/>
    <lineage>
        <taxon>Eukaryota</taxon>
        <taxon>Fungi</taxon>
        <taxon>Dikarya</taxon>
        <taxon>Ascomycota</taxon>
        <taxon>Saccharomycotina</taxon>
        <taxon>Saccharomycetes</taxon>
        <taxon>Saccharomycetales</taxon>
        <taxon>Saccharomycetaceae</taxon>
        <taxon>Maudiozyma</taxon>
    </lineage>
</organism>
<dbReference type="OrthoDB" id="4067302at2759"/>
<dbReference type="AlphaFoldDB" id="A0A8H2ZGD2"/>
<keyword evidence="2" id="KW-1185">Reference proteome</keyword>
<accession>A0A8H2ZGD2</accession>
<evidence type="ECO:0000313" key="2">
    <source>
        <dbReference type="Proteomes" id="UP000644660"/>
    </source>
</evidence>
<dbReference type="RefSeq" id="XP_041405338.1">
    <property type="nucleotide sequence ID" value="XM_041549404.1"/>
</dbReference>
<dbReference type="EMBL" id="CAEFZW010000002">
    <property type="protein sequence ID" value="CAB4253300.1"/>
    <property type="molecule type" value="Genomic_DNA"/>
</dbReference>
<dbReference type="Proteomes" id="UP000644660">
    <property type="component" value="Unassembled WGS sequence"/>
</dbReference>
<name>A0A8H2ZGD2_9SACH</name>
<protein>
    <submittedName>
        <fullName evidence="1">Uncharacterized protein</fullName>
    </submittedName>
</protein>